<sequence length="170" mass="18787">MKKNRFVGRFATFFLIAGLFSVIAFSCKENDDDLVKPITITDIILTNEQFSILRDIMLTAEMTDALRSQNFTLFAPNNAAFGKANIFAASVITGPGKDSARIFLQNHIIKKTMSYADLMKSTSELTITQKTLNITKVDSTVAINKSDIVIRDVNAANGLIQVIDSVAFRK</sequence>
<dbReference type="SMART" id="SM00554">
    <property type="entry name" value="FAS1"/>
    <property type="match status" value="1"/>
</dbReference>
<feature type="domain" description="FAS1" evidence="1">
    <location>
        <begin position="37"/>
        <end position="167"/>
    </location>
</feature>
<dbReference type="PANTHER" id="PTHR10900">
    <property type="entry name" value="PERIOSTIN-RELATED"/>
    <property type="match status" value="1"/>
</dbReference>
<proteinExistence type="predicted"/>
<dbReference type="PROSITE" id="PS51257">
    <property type="entry name" value="PROKAR_LIPOPROTEIN"/>
    <property type="match status" value="1"/>
</dbReference>
<reference evidence="2 3" key="1">
    <citation type="submission" date="2019-05" db="EMBL/GenBank/DDBJ databases">
        <authorList>
            <person name="Qu J.-H."/>
        </authorList>
    </citation>
    <scope>NUCLEOTIDE SEQUENCE [LARGE SCALE GENOMIC DNA]</scope>
    <source>
        <strain evidence="2 3">T17</strain>
    </source>
</reference>
<dbReference type="AlphaFoldDB" id="A0A5R9KWS7"/>
<dbReference type="PANTHER" id="PTHR10900:SF77">
    <property type="entry name" value="FI19380P1"/>
    <property type="match status" value="1"/>
</dbReference>
<protein>
    <submittedName>
        <fullName evidence="2">Fasciclin domain-containing protein</fullName>
    </submittedName>
</protein>
<evidence type="ECO:0000259" key="1">
    <source>
        <dbReference type="PROSITE" id="PS50213"/>
    </source>
</evidence>
<accession>A0A5R9KWS7</accession>
<evidence type="ECO:0000313" key="3">
    <source>
        <dbReference type="Proteomes" id="UP000306402"/>
    </source>
</evidence>
<gene>
    <name evidence="2" type="ORF">FEN17_13950</name>
</gene>
<dbReference type="OrthoDB" id="954504at2"/>
<dbReference type="InterPro" id="IPR000782">
    <property type="entry name" value="FAS1_domain"/>
</dbReference>
<dbReference type="Pfam" id="PF02469">
    <property type="entry name" value="Fasciclin"/>
    <property type="match status" value="1"/>
</dbReference>
<dbReference type="Gene3D" id="2.30.180.10">
    <property type="entry name" value="FAS1 domain"/>
    <property type="match status" value="1"/>
</dbReference>
<dbReference type="RefSeq" id="WP_138365961.1">
    <property type="nucleotide sequence ID" value="NZ_VCEJ01000004.1"/>
</dbReference>
<dbReference type="InterPro" id="IPR050904">
    <property type="entry name" value="Adhesion/Biosynth-related"/>
</dbReference>
<dbReference type="InterPro" id="IPR036378">
    <property type="entry name" value="FAS1_dom_sf"/>
</dbReference>
<dbReference type="EMBL" id="VCEJ01000004">
    <property type="protein sequence ID" value="TLV00585.1"/>
    <property type="molecule type" value="Genomic_DNA"/>
</dbReference>
<dbReference type="PROSITE" id="PS50213">
    <property type="entry name" value="FAS1"/>
    <property type="match status" value="1"/>
</dbReference>
<keyword evidence="3" id="KW-1185">Reference proteome</keyword>
<evidence type="ECO:0000313" key="2">
    <source>
        <dbReference type="EMBL" id="TLV00585.1"/>
    </source>
</evidence>
<name>A0A5R9KWS7_9BACT</name>
<dbReference type="SUPFAM" id="SSF82153">
    <property type="entry name" value="FAS1 domain"/>
    <property type="match status" value="1"/>
</dbReference>
<dbReference type="Proteomes" id="UP000306402">
    <property type="component" value="Unassembled WGS sequence"/>
</dbReference>
<comment type="caution">
    <text evidence="2">The sequence shown here is derived from an EMBL/GenBank/DDBJ whole genome shotgun (WGS) entry which is preliminary data.</text>
</comment>
<organism evidence="2 3">
    <name type="scientific">Dyadobacter luticola</name>
    <dbReference type="NCBI Taxonomy" id="1979387"/>
    <lineage>
        <taxon>Bacteria</taxon>
        <taxon>Pseudomonadati</taxon>
        <taxon>Bacteroidota</taxon>
        <taxon>Cytophagia</taxon>
        <taxon>Cytophagales</taxon>
        <taxon>Spirosomataceae</taxon>
        <taxon>Dyadobacter</taxon>
    </lineage>
</organism>